<accession>A0A0S2SF89</accession>
<dbReference type="PATRIC" id="fig|652.5.peg.3255"/>
<evidence type="ECO:0000256" key="1">
    <source>
        <dbReference type="SAM" id="Coils"/>
    </source>
</evidence>
<protein>
    <submittedName>
        <fullName evidence="2">Uncharacterized protein</fullName>
    </submittedName>
</protein>
<feature type="coiled-coil region" evidence="1">
    <location>
        <begin position="64"/>
        <end position="98"/>
    </location>
</feature>
<dbReference type="AlphaFoldDB" id="A0A0S2SF89"/>
<dbReference type="EMBL" id="CP013067">
    <property type="protein sequence ID" value="ALP40381.1"/>
    <property type="molecule type" value="Genomic_DNA"/>
</dbReference>
<reference evidence="3" key="1">
    <citation type="submission" date="2015-10" db="EMBL/GenBank/DDBJ databases">
        <title>Complete Genome Sequence of Aeromonas schubertii strain WL1483.</title>
        <authorList>
            <person name="Liu L."/>
        </authorList>
    </citation>
    <scope>NUCLEOTIDE SEQUENCE [LARGE SCALE GENOMIC DNA]</scope>
    <source>
        <strain evidence="3">WL1483</strain>
    </source>
</reference>
<sequence length="231" mass="25547">MTKLSGKWLWGLGLLPGLAIGYLAGHWQELGSASLIEVQQKTLTLQSEGLTRLKQELEVKNTQLTTQQTAFEQLQQTLKGQEAQIQEQKRQLAFFERIMRPGSEQTGVSIDNLSVETTSVPGRFHYRLALIQAAKQRELFRGQVVIRVEGSLEGKPKSLNGTALGMKAGSASYALRYFQLLEGDWQLPEGFVPDKVILTIPKQGRQPAQRMVVGWGEVLKPLAVPQVAPAG</sequence>
<name>A0A0S2SF89_9GAMM</name>
<reference evidence="2 3" key="2">
    <citation type="journal article" date="2016" name="Genome Announc.">
        <title>Complete Genome Sequence of the Highly Virulent Aeromonas schubertii Strain WL1483, Isolated from Diseased Snakehead Fish (Channa argus) in China.</title>
        <authorList>
            <person name="Liu L."/>
            <person name="Li N."/>
            <person name="Zhang D."/>
            <person name="Fu X."/>
            <person name="Shi C."/>
            <person name="Lin Q."/>
            <person name="Hao G."/>
        </authorList>
    </citation>
    <scope>NUCLEOTIDE SEQUENCE [LARGE SCALE GENOMIC DNA]</scope>
    <source>
        <strain evidence="2 3">WL1483</strain>
    </source>
</reference>
<proteinExistence type="predicted"/>
<evidence type="ECO:0000313" key="3">
    <source>
        <dbReference type="Proteomes" id="UP000058114"/>
    </source>
</evidence>
<organism evidence="2 3">
    <name type="scientific">Aeromonas schubertii</name>
    <dbReference type="NCBI Taxonomy" id="652"/>
    <lineage>
        <taxon>Bacteria</taxon>
        <taxon>Pseudomonadati</taxon>
        <taxon>Pseudomonadota</taxon>
        <taxon>Gammaproteobacteria</taxon>
        <taxon>Aeromonadales</taxon>
        <taxon>Aeromonadaceae</taxon>
        <taxon>Aeromonas</taxon>
    </lineage>
</organism>
<dbReference type="InterPro" id="IPR046703">
    <property type="entry name" value="DUF6776"/>
</dbReference>
<dbReference type="Pfam" id="PF20567">
    <property type="entry name" value="DUF6776"/>
    <property type="match status" value="1"/>
</dbReference>
<dbReference type="KEGG" id="asr:WL1483_962"/>
<evidence type="ECO:0000313" key="2">
    <source>
        <dbReference type="EMBL" id="ALP40381.1"/>
    </source>
</evidence>
<dbReference type="Proteomes" id="UP000058114">
    <property type="component" value="Chromosome"/>
</dbReference>
<gene>
    <name evidence="2" type="ORF">WL1483_962</name>
</gene>
<keyword evidence="1" id="KW-0175">Coiled coil</keyword>